<dbReference type="GO" id="GO:0005524">
    <property type="term" value="F:ATP binding"/>
    <property type="evidence" value="ECO:0007669"/>
    <property type="project" value="UniProtKB-KW"/>
</dbReference>
<comment type="caution">
    <text evidence="5">The sequence shown here is derived from an EMBL/GenBank/DDBJ whole genome shotgun (WGS) entry which is preliminary data.</text>
</comment>
<proteinExistence type="predicted"/>
<dbReference type="Proteomes" id="UP000323257">
    <property type="component" value="Unassembled WGS sequence"/>
</dbReference>
<dbReference type="GO" id="GO:0016887">
    <property type="term" value="F:ATP hydrolysis activity"/>
    <property type="evidence" value="ECO:0007669"/>
    <property type="project" value="InterPro"/>
</dbReference>
<evidence type="ECO:0000313" key="5">
    <source>
        <dbReference type="EMBL" id="TYP69513.1"/>
    </source>
</evidence>
<keyword evidence="2" id="KW-0547">Nucleotide-binding</keyword>
<evidence type="ECO:0000256" key="3">
    <source>
        <dbReference type="ARBA" id="ARBA00022840"/>
    </source>
</evidence>
<dbReference type="AlphaFoldDB" id="A0A5S5BV72"/>
<dbReference type="SMART" id="SM00382">
    <property type="entry name" value="AAA"/>
    <property type="match status" value="1"/>
</dbReference>
<evidence type="ECO:0000259" key="4">
    <source>
        <dbReference type="PROSITE" id="PS50893"/>
    </source>
</evidence>
<organism evidence="5 6">
    <name type="scientific">Paenibacillus methanolicus</name>
    <dbReference type="NCBI Taxonomy" id="582686"/>
    <lineage>
        <taxon>Bacteria</taxon>
        <taxon>Bacillati</taxon>
        <taxon>Bacillota</taxon>
        <taxon>Bacilli</taxon>
        <taxon>Bacillales</taxon>
        <taxon>Paenibacillaceae</taxon>
        <taxon>Paenibacillus</taxon>
    </lineage>
</organism>
<dbReference type="PANTHER" id="PTHR42939">
    <property type="entry name" value="ABC TRANSPORTER ATP-BINDING PROTEIN ALBC-RELATED"/>
    <property type="match status" value="1"/>
</dbReference>
<accession>A0A5S5BV72</accession>
<dbReference type="CDD" id="cd03230">
    <property type="entry name" value="ABC_DR_subfamily_A"/>
    <property type="match status" value="1"/>
</dbReference>
<sequence length="295" mass="33048">MNRIFVCNNLSKKYGRSMALRNVNMELEENVIYGLLGRNGAGKTTLLNIISGSIFADTGEIEVAGKLIGHGGIPRELCYVREKSYFYGNARVVEILEMASAFHENWDWDYARELMKTFHLDGNKKIKHLSRGMESTVGNIIGLASRAPLTIFDEPVLGLDVLMRERFYQALMNDYALYPRTILFSTHLIDEIATVAEKVYIMEAGKILLHEEVENLQARSHLLRGPSGYLDAFAQGKRVIYRESYGSGGGIAVLFDTITEQEKQEAVRSGISFDELSLQKLFAYLAEGGLDSDKG</sequence>
<dbReference type="EMBL" id="VNHS01000014">
    <property type="protein sequence ID" value="TYP69513.1"/>
    <property type="molecule type" value="Genomic_DNA"/>
</dbReference>
<dbReference type="Pfam" id="PF00005">
    <property type="entry name" value="ABC_tran"/>
    <property type="match status" value="1"/>
</dbReference>
<dbReference type="OrthoDB" id="9804819at2"/>
<dbReference type="InterPro" id="IPR027417">
    <property type="entry name" value="P-loop_NTPase"/>
</dbReference>
<feature type="domain" description="ABC transporter" evidence="4">
    <location>
        <begin position="5"/>
        <end position="229"/>
    </location>
</feature>
<keyword evidence="1" id="KW-0813">Transport</keyword>
<evidence type="ECO:0000256" key="1">
    <source>
        <dbReference type="ARBA" id="ARBA00022448"/>
    </source>
</evidence>
<evidence type="ECO:0000256" key="2">
    <source>
        <dbReference type="ARBA" id="ARBA00022741"/>
    </source>
</evidence>
<dbReference type="InterPro" id="IPR003593">
    <property type="entry name" value="AAA+_ATPase"/>
</dbReference>
<dbReference type="InterPro" id="IPR051782">
    <property type="entry name" value="ABC_Transporter_VariousFunc"/>
</dbReference>
<protein>
    <submittedName>
        <fullName evidence="5">ABC-2 type transport system ATP-binding protein</fullName>
    </submittedName>
</protein>
<keyword evidence="6" id="KW-1185">Reference proteome</keyword>
<evidence type="ECO:0000313" key="6">
    <source>
        <dbReference type="Proteomes" id="UP000323257"/>
    </source>
</evidence>
<dbReference type="PROSITE" id="PS50893">
    <property type="entry name" value="ABC_TRANSPORTER_2"/>
    <property type="match status" value="1"/>
</dbReference>
<dbReference type="PANTHER" id="PTHR42939:SF1">
    <property type="entry name" value="ABC TRANSPORTER ATP-BINDING PROTEIN ALBC-RELATED"/>
    <property type="match status" value="1"/>
</dbReference>
<gene>
    <name evidence="5" type="ORF">BCM02_11429</name>
</gene>
<reference evidence="5 6" key="1">
    <citation type="submission" date="2019-07" db="EMBL/GenBank/DDBJ databases">
        <title>Genomic Encyclopedia of Type Strains, Phase III (KMG-III): the genomes of soil and plant-associated and newly described type strains.</title>
        <authorList>
            <person name="Whitman W."/>
        </authorList>
    </citation>
    <scope>NUCLEOTIDE SEQUENCE [LARGE SCALE GENOMIC DNA]</scope>
    <source>
        <strain evidence="5 6">BL24</strain>
    </source>
</reference>
<dbReference type="Gene3D" id="3.40.50.300">
    <property type="entry name" value="P-loop containing nucleotide triphosphate hydrolases"/>
    <property type="match status" value="1"/>
</dbReference>
<dbReference type="InterPro" id="IPR003439">
    <property type="entry name" value="ABC_transporter-like_ATP-bd"/>
</dbReference>
<dbReference type="SUPFAM" id="SSF52540">
    <property type="entry name" value="P-loop containing nucleoside triphosphate hydrolases"/>
    <property type="match status" value="1"/>
</dbReference>
<keyword evidence="3 5" id="KW-0067">ATP-binding</keyword>
<dbReference type="RefSeq" id="WP_148932905.1">
    <property type="nucleotide sequence ID" value="NZ_VNHS01000014.1"/>
</dbReference>
<name>A0A5S5BV72_9BACL</name>